<gene>
    <name evidence="2" type="ORF">P4447_18500</name>
</gene>
<name>A0ABU6NGR1_9BACI</name>
<keyword evidence="3" id="KW-1185">Reference proteome</keyword>
<accession>A0ABU6NGR1</accession>
<dbReference type="RefSeq" id="WP_327969536.1">
    <property type="nucleotide sequence ID" value="NZ_JARMQG010000335.1"/>
</dbReference>
<evidence type="ECO:0000313" key="2">
    <source>
        <dbReference type="EMBL" id="MED3564408.1"/>
    </source>
</evidence>
<protein>
    <submittedName>
        <fullName evidence="2">Uncharacterized protein</fullName>
    </submittedName>
</protein>
<sequence>MFNFFSFRKKQENKENQLSPLIISKLDRIIELLEKQQLENPQNNQKGNNLHFDHVQVDHLENIVFRLDNIEIDELSGKLIIGNNITGSEELAKSLIQKTDKEKAKKEAMSETESSDEAQMMKTDKGYRFRNNI</sequence>
<reference evidence="2 3" key="1">
    <citation type="submission" date="2023-03" db="EMBL/GenBank/DDBJ databases">
        <title>Bacillus Genome Sequencing.</title>
        <authorList>
            <person name="Dunlap C."/>
        </authorList>
    </citation>
    <scope>NUCLEOTIDE SEQUENCE [LARGE SCALE GENOMIC DNA]</scope>
    <source>
        <strain evidence="2 3">B-14544</strain>
    </source>
</reference>
<evidence type="ECO:0000313" key="3">
    <source>
        <dbReference type="Proteomes" id="UP001330749"/>
    </source>
</evidence>
<feature type="compositionally biased region" description="Basic and acidic residues" evidence="1">
    <location>
        <begin position="100"/>
        <end position="109"/>
    </location>
</feature>
<dbReference type="EMBL" id="JARMQG010000335">
    <property type="protein sequence ID" value="MED3564408.1"/>
    <property type="molecule type" value="Genomic_DNA"/>
</dbReference>
<proteinExistence type="predicted"/>
<dbReference type="Proteomes" id="UP001330749">
    <property type="component" value="Unassembled WGS sequence"/>
</dbReference>
<feature type="region of interest" description="Disordered" evidence="1">
    <location>
        <begin position="100"/>
        <end position="133"/>
    </location>
</feature>
<organism evidence="2 3">
    <name type="scientific">Bacillus xiapuensis</name>
    <dbReference type="NCBI Taxonomy" id="2014075"/>
    <lineage>
        <taxon>Bacteria</taxon>
        <taxon>Bacillati</taxon>
        <taxon>Bacillota</taxon>
        <taxon>Bacilli</taxon>
        <taxon>Bacillales</taxon>
        <taxon>Bacillaceae</taxon>
        <taxon>Bacillus</taxon>
    </lineage>
</organism>
<evidence type="ECO:0000256" key="1">
    <source>
        <dbReference type="SAM" id="MobiDB-lite"/>
    </source>
</evidence>
<comment type="caution">
    <text evidence="2">The sequence shown here is derived from an EMBL/GenBank/DDBJ whole genome shotgun (WGS) entry which is preliminary data.</text>
</comment>